<dbReference type="InterPro" id="IPR021476">
    <property type="entry name" value="Egh16-like"/>
</dbReference>
<sequence>MFYLPTFIQLLSLTALVRFVAASAVFESLHSIPRGWKFVRTAKGSEIIKLRLSLKQQNVDSLYEKLMEVSTPDHAQYGMHYEGHELRSLLKPTDETSNLAISWLQDNNITSIHDDSDYILFKTNVETANKLLDTVFGWYVNGESDKEVLRTLSYSVPDEIREHINFIQPTIRFGSLKPLSSTAQVIDEGTKSDGHLKWWGGSAPTVNITCNLTITPECLLDLYNAHYKADPNSGNSIGYASFLEEYARYSDLATFEKVYAPYAVGENFTVVQFHGGLNNQTSTDDSGEANLDNQYALSVGYPNPVTEYSTGGRGLLIVDGDSPTPADNTNEPYLDFLLAITKLPNKDIPNSISISYGENEQEIPISYATQVCQLFAQLGARGKSIIFSSGDSGTGDYCLSNDGLNTLKFQPQFPATCPYVTSVGGTRYIEPEVAVFFSSGGFSNIWPRPAYQDSAVPSYLRKIGDKNKGYFNTSGRGFPDVAAQAQNFRVIDQGADQGYRGTSCAAPTFNGIISLLNSARLSSGLPTLGFLNPWLYSFGYLGLNDITLGEGTGCNGLGRFDISPKGSPVINGSSWPATEGSTLQFEQASKGLGRQSQGIRTNDDIGYTEDGSGNNQLSDLAQAMALSGTTLPQVSSGGSVNGTFHIVTSDGAGPLEALVDENATGEWSTAKSATVTTQVPGTNGNVEGSTKRSLWTRALIKMGLVTARATNVNEDHLSLLRSPLVQLAPVPSTASRASVSSRSLTTMRMVLSVVSLRCKCLTLPPLASSAVPNSPPRWKHLQKSRANTIRRSGAKRIDMSDIAKAPGSSTRNPFRRSTISEVLNYRLAGKSRQIQNAALRNYQVEFKNVSSDGRYVADNAAVDILNLSELPEDDLSDIWDNALNATYDLKTPIASKEDYLVRERFYILLAELQRKLDINDEEFCSRILLIETSQQTGYNPRAKDMTTEETTKNTFESPSSTGLKHSSGSVGPLAAYAPEASTVQKEAKAAALQHEEKEVVNLELIMSSMQQISFLRSPESSAHWKQKEIVQNQDEEKEVVDLYPTTSGKQQSESHGYSTKNSRSLEQNKVVINEDKEKVVVDLNPTTSSTQRSESHDYSTENSRSSAQNKVVKDSSQLGFDRNLAGAASSFIMPKERVPFYRNVGLYMTGESLMKSAIEMKHPDRLELLRIMINHPTFRANDEVIAFYLPSHASPTTDIFLGTALSCLAMQADLEGIKLFLQRFGPQYKLPRGRGPRSSKLLEKYVDPLCCIPSKAWSDNPISTLELAELLIHHGANASSLTRELACSPLVAAITARSLEGVKFFLDHGVNPEGAMVNHFLNVVNDRLSFR</sequence>
<evidence type="ECO:0000256" key="2">
    <source>
        <dbReference type="ARBA" id="ARBA00001913"/>
    </source>
</evidence>
<evidence type="ECO:0000256" key="17">
    <source>
        <dbReference type="SAM" id="MobiDB-lite"/>
    </source>
</evidence>
<protein>
    <recommendedName>
        <fullName evidence="5">tripeptidyl-peptidase II</fullName>
        <ecNumber evidence="5">3.4.14.10</ecNumber>
    </recommendedName>
</protein>
<reference evidence="20 21" key="1">
    <citation type="submission" date="2020-03" db="EMBL/GenBank/DDBJ databases">
        <title>Draft Genome Sequence of Cudoniella acicularis.</title>
        <authorList>
            <person name="Buettner E."/>
            <person name="Kellner H."/>
        </authorList>
    </citation>
    <scope>NUCLEOTIDE SEQUENCE [LARGE SCALE GENOMIC DNA]</scope>
    <source>
        <strain evidence="20 21">DSM 108380</strain>
    </source>
</reference>
<dbReference type="GO" id="GO:0006508">
    <property type="term" value="P:proteolysis"/>
    <property type="evidence" value="ECO:0007669"/>
    <property type="project" value="UniProtKB-KW"/>
</dbReference>
<keyword evidence="6" id="KW-0964">Secreted</keyword>
<evidence type="ECO:0000256" key="6">
    <source>
        <dbReference type="ARBA" id="ARBA00022525"/>
    </source>
</evidence>
<accession>A0A8H4RET0</accession>
<dbReference type="Pfam" id="PF11327">
    <property type="entry name" value="Egh16-like"/>
    <property type="match status" value="1"/>
</dbReference>
<feature type="compositionally biased region" description="Polar residues" evidence="17">
    <location>
        <begin position="1100"/>
        <end position="1113"/>
    </location>
</feature>
<feature type="region of interest" description="Disordered" evidence="17">
    <location>
        <begin position="1043"/>
        <end position="1113"/>
    </location>
</feature>
<keyword evidence="14" id="KW-0865">Zymogen</keyword>
<evidence type="ECO:0000256" key="11">
    <source>
        <dbReference type="ARBA" id="ARBA00022825"/>
    </source>
</evidence>
<evidence type="ECO:0000256" key="13">
    <source>
        <dbReference type="ARBA" id="ARBA00023026"/>
    </source>
</evidence>
<evidence type="ECO:0000313" key="20">
    <source>
        <dbReference type="EMBL" id="KAF4627946.1"/>
    </source>
</evidence>
<dbReference type="Proteomes" id="UP000566819">
    <property type="component" value="Unassembled WGS sequence"/>
</dbReference>
<dbReference type="CDD" id="cd11377">
    <property type="entry name" value="Pro-peptidase_S53"/>
    <property type="match status" value="1"/>
</dbReference>
<evidence type="ECO:0000313" key="21">
    <source>
        <dbReference type="Proteomes" id="UP000566819"/>
    </source>
</evidence>
<keyword evidence="7 16" id="KW-0645">Protease</keyword>
<dbReference type="PANTHER" id="PTHR14218">
    <property type="entry name" value="PROTEASE S8 TRIPEPTIDYL PEPTIDASE I CLN2"/>
    <property type="match status" value="1"/>
</dbReference>
<feature type="active site" description="Charge relay system" evidence="16">
    <location>
        <position position="503"/>
    </location>
</feature>
<comment type="cofactor">
    <cofactor evidence="2">
        <name>Ca(2+)</name>
        <dbReference type="ChEBI" id="CHEBI:29108"/>
    </cofactor>
</comment>
<comment type="subcellular location">
    <subcellularLocation>
        <location evidence="4">Secreted</location>
        <location evidence="4">Extracellular space</location>
    </subcellularLocation>
</comment>
<evidence type="ECO:0000256" key="1">
    <source>
        <dbReference type="ARBA" id="ARBA00001910"/>
    </source>
</evidence>
<keyword evidence="8" id="KW-0479">Metal-binding</keyword>
<keyword evidence="12" id="KW-0106">Calcium</keyword>
<dbReference type="InterPro" id="IPR036770">
    <property type="entry name" value="Ankyrin_rpt-contain_sf"/>
</dbReference>
<dbReference type="InterPro" id="IPR015366">
    <property type="entry name" value="S53_propep"/>
</dbReference>
<evidence type="ECO:0000256" key="12">
    <source>
        <dbReference type="ARBA" id="ARBA00022837"/>
    </source>
</evidence>
<evidence type="ECO:0000256" key="4">
    <source>
        <dbReference type="ARBA" id="ARBA00004239"/>
    </source>
</evidence>
<dbReference type="OrthoDB" id="409122at2759"/>
<dbReference type="PROSITE" id="PS51695">
    <property type="entry name" value="SEDOLISIN"/>
    <property type="match status" value="1"/>
</dbReference>
<feature type="region of interest" description="Disordered" evidence="17">
    <location>
        <begin position="589"/>
        <end position="613"/>
    </location>
</feature>
<feature type="active site" description="Charge relay system" evidence="16">
    <location>
        <position position="288"/>
    </location>
</feature>
<dbReference type="InterPro" id="IPR036852">
    <property type="entry name" value="Peptidase_S8/S53_dom_sf"/>
</dbReference>
<dbReference type="GO" id="GO:0005576">
    <property type="term" value="C:extracellular region"/>
    <property type="evidence" value="ECO:0007669"/>
    <property type="project" value="UniProtKB-SubCell"/>
</dbReference>
<evidence type="ECO:0000256" key="5">
    <source>
        <dbReference type="ARBA" id="ARBA00012462"/>
    </source>
</evidence>
<dbReference type="SUPFAM" id="SSF52743">
    <property type="entry name" value="Subtilisin-like"/>
    <property type="match status" value="1"/>
</dbReference>
<keyword evidence="11 16" id="KW-0720">Serine protease</keyword>
<evidence type="ECO:0000256" key="15">
    <source>
        <dbReference type="ARBA" id="ARBA00023180"/>
    </source>
</evidence>
<evidence type="ECO:0000256" key="8">
    <source>
        <dbReference type="ARBA" id="ARBA00022723"/>
    </source>
</evidence>
<gene>
    <name evidence="20" type="ORF">G7Y89_g10209</name>
</gene>
<dbReference type="EC" id="3.4.14.10" evidence="5"/>
<keyword evidence="9 18" id="KW-0732">Signal</keyword>
<evidence type="ECO:0000259" key="19">
    <source>
        <dbReference type="PROSITE" id="PS51695"/>
    </source>
</evidence>
<evidence type="ECO:0000256" key="14">
    <source>
        <dbReference type="ARBA" id="ARBA00023145"/>
    </source>
</evidence>
<comment type="caution">
    <text evidence="20">The sequence shown here is derived from an EMBL/GenBank/DDBJ whole genome shotgun (WGS) entry which is preliminary data.</text>
</comment>
<evidence type="ECO:0000256" key="18">
    <source>
        <dbReference type="SAM" id="SignalP"/>
    </source>
</evidence>
<dbReference type="PANTHER" id="PTHR14218:SF15">
    <property type="entry name" value="TRIPEPTIDYL-PEPTIDASE 1"/>
    <property type="match status" value="1"/>
</dbReference>
<dbReference type="Gene3D" id="3.40.50.200">
    <property type="entry name" value="Peptidase S8/S53 domain"/>
    <property type="match status" value="1"/>
</dbReference>
<dbReference type="GO" id="GO:0004252">
    <property type="term" value="F:serine-type endopeptidase activity"/>
    <property type="evidence" value="ECO:0007669"/>
    <property type="project" value="UniProtKB-UniRule"/>
</dbReference>
<name>A0A8H4RET0_9HELO</name>
<dbReference type="GO" id="GO:0046872">
    <property type="term" value="F:metal ion binding"/>
    <property type="evidence" value="ECO:0007669"/>
    <property type="project" value="UniProtKB-KW"/>
</dbReference>
<evidence type="ECO:0000256" key="9">
    <source>
        <dbReference type="ARBA" id="ARBA00022729"/>
    </source>
</evidence>
<comment type="function">
    <text evidence="3">Secreted tripeptidyl-peptidase which degrades proteins at acidic pHs and is involved in virulence.</text>
</comment>
<keyword evidence="21" id="KW-1185">Reference proteome</keyword>
<feature type="compositionally biased region" description="Basic and acidic residues" evidence="17">
    <location>
        <begin position="941"/>
        <end position="951"/>
    </location>
</feature>
<evidence type="ECO:0000256" key="7">
    <source>
        <dbReference type="ARBA" id="ARBA00022670"/>
    </source>
</evidence>
<keyword evidence="15" id="KW-0325">Glycoprotein</keyword>
<feature type="chain" id="PRO_5034046745" description="tripeptidyl-peptidase II" evidence="18">
    <location>
        <begin position="23"/>
        <end position="1331"/>
    </location>
</feature>
<dbReference type="SMART" id="SM00944">
    <property type="entry name" value="Pro-kuma_activ"/>
    <property type="match status" value="1"/>
</dbReference>
<organism evidence="20 21">
    <name type="scientific">Cudoniella acicularis</name>
    <dbReference type="NCBI Taxonomy" id="354080"/>
    <lineage>
        <taxon>Eukaryota</taxon>
        <taxon>Fungi</taxon>
        <taxon>Dikarya</taxon>
        <taxon>Ascomycota</taxon>
        <taxon>Pezizomycotina</taxon>
        <taxon>Leotiomycetes</taxon>
        <taxon>Helotiales</taxon>
        <taxon>Tricladiaceae</taxon>
        <taxon>Cudoniella</taxon>
    </lineage>
</organism>
<feature type="compositionally biased region" description="Polar residues" evidence="17">
    <location>
        <begin position="1044"/>
        <end position="1067"/>
    </location>
</feature>
<dbReference type="SUPFAM" id="SSF48403">
    <property type="entry name" value="Ankyrin repeat"/>
    <property type="match status" value="1"/>
</dbReference>
<dbReference type="GO" id="GO:0008240">
    <property type="term" value="F:tripeptidyl-peptidase activity"/>
    <property type="evidence" value="ECO:0007669"/>
    <property type="project" value="UniProtKB-EC"/>
</dbReference>
<feature type="active site" description="Charge relay system" evidence="16">
    <location>
        <position position="292"/>
    </location>
</feature>
<feature type="domain" description="Peptidase S53" evidence="19">
    <location>
        <begin position="213"/>
        <end position="602"/>
    </location>
</feature>
<dbReference type="Gene3D" id="1.25.40.20">
    <property type="entry name" value="Ankyrin repeat-containing domain"/>
    <property type="match status" value="1"/>
</dbReference>
<dbReference type="EMBL" id="JAAMPI010000886">
    <property type="protein sequence ID" value="KAF4627946.1"/>
    <property type="molecule type" value="Genomic_DNA"/>
</dbReference>
<keyword evidence="13" id="KW-0843">Virulence</keyword>
<dbReference type="CDD" id="cd04056">
    <property type="entry name" value="Peptidases_S53"/>
    <property type="match status" value="1"/>
</dbReference>
<evidence type="ECO:0000256" key="10">
    <source>
        <dbReference type="ARBA" id="ARBA00022801"/>
    </source>
</evidence>
<dbReference type="FunFam" id="3.40.50.200:FF:000015">
    <property type="entry name" value="Tripeptidyl peptidase A"/>
    <property type="match status" value="1"/>
</dbReference>
<keyword evidence="10 16" id="KW-0378">Hydrolase</keyword>
<dbReference type="SUPFAM" id="SSF54897">
    <property type="entry name" value="Protease propeptides/inhibitors"/>
    <property type="match status" value="1"/>
</dbReference>
<comment type="caution">
    <text evidence="16">Lacks conserved residue(s) required for the propagation of feature annotation.</text>
</comment>
<feature type="compositionally biased region" description="Polar residues" evidence="17">
    <location>
        <begin position="952"/>
        <end position="969"/>
    </location>
</feature>
<dbReference type="InterPro" id="IPR050819">
    <property type="entry name" value="Tripeptidyl-peptidase_I"/>
</dbReference>
<dbReference type="Pfam" id="PF09286">
    <property type="entry name" value="Pro-kuma_activ"/>
    <property type="match status" value="1"/>
</dbReference>
<evidence type="ECO:0000256" key="16">
    <source>
        <dbReference type="PROSITE-ProRule" id="PRU01032"/>
    </source>
</evidence>
<evidence type="ECO:0000256" key="3">
    <source>
        <dbReference type="ARBA" id="ARBA00002451"/>
    </source>
</evidence>
<feature type="signal peptide" evidence="18">
    <location>
        <begin position="1"/>
        <end position="22"/>
    </location>
</feature>
<comment type="catalytic activity">
    <reaction evidence="1">
        <text>Release of an N-terminal tripeptide from a polypeptide.</text>
        <dbReference type="EC" id="3.4.14.10"/>
    </reaction>
</comment>
<proteinExistence type="predicted"/>
<feature type="region of interest" description="Disordered" evidence="17">
    <location>
        <begin position="939"/>
        <end position="969"/>
    </location>
</feature>
<dbReference type="InterPro" id="IPR030400">
    <property type="entry name" value="Sedolisin_dom"/>
</dbReference>